<dbReference type="GO" id="GO:0019303">
    <property type="term" value="P:D-ribose catabolic process"/>
    <property type="evidence" value="ECO:0007669"/>
    <property type="project" value="UniProtKB-UniRule"/>
</dbReference>
<accession>A0A1C1A3K4</accession>
<dbReference type="UniPathway" id="UPA00916">
    <property type="reaction ID" value="UER00889"/>
</dbReference>
<comment type="similarity">
    <text evidence="12">Belongs to the carbohydrate kinase PfkB family. Ribokinase subfamily.</text>
</comment>
<organism evidence="14 15">
    <name type="scientific">Paenibacillus pectinilyticus</name>
    <dbReference type="NCBI Taxonomy" id="512399"/>
    <lineage>
        <taxon>Bacteria</taxon>
        <taxon>Bacillati</taxon>
        <taxon>Bacillota</taxon>
        <taxon>Bacilli</taxon>
        <taxon>Bacillales</taxon>
        <taxon>Paenibacillaceae</taxon>
        <taxon>Paenibacillus</taxon>
    </lineage>
</organism>
<evidence type="ECO:0000256" key="12">
    <source>
        <dbReference type="HAMAP-Rule" id="MF_01987"/>
    </source>
</evidence>
<keyword evidence="4 12" id="KW-0808">Transferase</keyword>
<comment type="similarity">
    <text evidence="1">Belongs to the carbohydrate kinase pfkB family.</text>
</comment>
<gene>
    <name evidence="12" type="primary">rbsK</name>
    <name evidence="14" type="ORF">A8709_13525</name>
</gene>
<evidence type="ECO:0000256" key="3">
    <source>
        <dbReference type="ARBA" id="ARBA00016943"/>
    </source>
</evidence>
<dbReference type="PANTHER" id="PTHR10584">
    <property type="entry name" value="SUGAR KINASE"/>
    <property type="match status" value="1"/>
</dbReference>
<dbReference type="RefSeq" id="WP_065852035.1">
    <property type="nucleotide sequence ID" value="NZ_LYPC01000014.1"/>
</dbReference>
<sequence>MKSIYVIGSINMDIINELEQFPLPGQTVEGLQTHYQPGGKGANQAVAAAKAGSQVHMVGAIGYDAFKAPLLASLQNNGVGTTYVLPKECGSGLAFITVNREGENTIILSPGANNQLTLQDLPSQLWQEAALILLQNEIPWDLTETIIQSANQHGIPVWMNPAPALVLPAELYASIHTLILNETEAEQLTMQSISNEADAVLAASQLLRNGTHRVILTLGSKGLLYGKETGQLLHFPAYPVLPVDTTAAGDTFIGAFASAWLRGLSYPEGIKFASAAAAIAVTRFGAQSSVPTEGEIDAFMRNHTALNPRFLKKIYL</sequence>
<dbReference type="GO" id="GO:0046872">
    <property type="term" value="F:metal ion binding"/>
    <property type="evidence" value="ECO:0007669"/>
    <property type="project" value="UniProtKB-KW"/>
</dbReference>
<keyword evidence="6 12" id="KW-0547">Nucleotide-binding</keyword>
<reference evidence="15" key="1">
    <citation type="submission" date="2016-05" db="EMBL/GenBank/DDBJ databases">
        <title>Paenibacillus oryzae. sp. nov., isolated from the rice root.</title>
        <authorList>
            <person name="Zhang J."/>
            <person name="Zhang X."/>
        </authorList>
    </citation>
    <scope>NUCLEOTIDE SEQUENCE [LARGE SCALE GENOMIC DNA]</scope>
    <source>
        <strain evidence="15">KCTC13222</strain>
    </source>
</reference>
<dbReference type="CDD" id="cd01174">
    <property type="entry name" value="ribokinase"/>
    <property type="match status" value="1"/>
</dbReference>
<keyword evidence="9 12" id="KW-0460">Magnesium</keyword>
<dbReference type="AlphaFoldDB" id="A0A1C1A3K4"/>
<proteinExistence type="inferred from homology"/>
<feature type="binding site" evidence="12">
    <location>
        <position position="250"/>
    </location>
    <ligand>
        <name>substrate</name>
    </ligand>
</feature>
<protein>
    <recommendedName>
        <fullName evidence="3 12">Ribokinase</fullName>
        <shortName evidence="12">RK</shortName>
        <ecNumber evidence="2 12">2.7.1.15</ecNumber>
    </recommendedName>
</protein>
<feature type="binding site" evidence="12">
    <location>
        <position position="280"/>
    </location>
    <ligand>
        <name>K(+)</name>
        <dbReference type="ChEBI" id="CHEBI:29103"/>
    </ligand>
</feature>
<dbReference type="Gene3D" id="3.40.1190.20">
    <property type="match status" value="1"/>
</dbReference>
<keyword evidence="8 12" id="KW-0067">ATP-binding</keyword>
<dbReference type="EC" id="2.7.1.15" evidence="2 12"/>
<feature type="binding site" evidence="12">
    <location>
        <begin position="217"/>
        <end position="222"/>
    </location>
    <ligand>
        <name>ATP</name>
        <dbReference type="ChEBI" id="CHEBI:30616"/>
    </ligand>
</feature>
<dbReference type="HAMAP" id="MF_01987">
    <property type="entry name" value="Ribokinase"/>
    <property type="match status" value="1"/>
</dbReference>
<comment type="function">
    <text evidence="12">Catalyzes the phosphorylation of ribose at O-5 in a reaction requiring ATP and magnesium. The resulting D-ribose-5-phosphate can then be used either for sythesis of nucleotides, histidine, and tryptophan, or as a component of the pentose phosphate pathway.</text>
</comment>
<dbReference type="PRINTS" id="PR00990">
    <property type="entry name" value="RIBOKINASE"/>
</dbReference>
<feature type="domain" description="Carbohydrate kinase PfkB" evidence="13">
    <location>
        <begin position="1"/>
        <end position="292"/>
    </location>
</feature>
<comment type="caution">
    <text evidence="12">Lacks conserved residue(s) required for the propagation of feature annotation.</text>
</comment>
<evidence type="ECO:0000256" key="1">
    <source>
        <dbReference type="ARBA" id="ARBA00005380"/>
    </source>
</evidence>
<dbReference type="GO" id="GO:0004747">
    <property type="term" value="F:ribokinase activity"/>
    <property type="evidence" value="ECO:0007669"/>
    <property type="project" value="UniProtKB-UniRule"/>
</dbReference>
<dbReference type="GO" id="GO:0005737">
    <property type="term" value="C:cytoplasm"/>
    <property type="evidence" value="ECO:0007669"/>
    <property type="project" value="UniProtKB-SubCell"/>
</dbReference>
<dbReference type="OrthoDB" id="9775849at2"/>
<feature type="binding site" evidence="12">
    <location>
        <begin position="39"/>
        <end position="43"/>
    </location>
    <ligand>
        <name>substrate</name>
    </ligand>
</feature>
<feature type="binding site" evidence="12">
    <location>
        <begin position="249"/>
        <end position="250"/>
    </location>
    <ligand>
        <name>ATP</name>
        <dbReference type="ChEBI" id="CHEBI:30616"/>
    </ligand>
</feature>
<keyword evidence="15" id="KW-1185">Reference proteome</keyword>
<dbReference type="GO" id="GO:0005524">
    <property type="term" value="F:ATP binding"/>
    <property type="evidence" value="ECO:0007669"/>
    <property type="project" value="UniProtKB-UniRule"/>
</dbReference>
<keyword evidence="7 12" id="KW-0418">Kinase</keyword>
<comment type="caution">
    <text evidence="14">The sequence shown here is derived from an EMBL/GenBank/DDBJ whole genome shotgun (WGS) entry which is preliminary data.</text>
</comment>
<dbReference type="SUPFAM" id="SSF53613">
    <property type="entry name" value="Ribokinase-like"/>
    <property type="match status" value="1"/>
</dbReference>
<comment type="activity regulation">
    <text evidence="12">Activated by a monovalent cation that binds near, but not in, the active site. The most likely occupant of the site in vivo is potassium. Ion binding induces a conformational change that may alter substrate affinity.</text>
</comment>
<dbReference type="InterPro" id="IPR029056">
    <property type="entry name" value="Ribokinase-like"/>
</dbReference>
<evidence type="ECO:0000259" key="13">
    <source>
        <dbReference type="Pfam" id="PF00294"/>
    </source>
</evidence>
<feature type="binding site" evidence="12">
    <location>
        <position position="137"/>
    </location>
    <ligand>
        <name>substrate</name>
    </ligand>
</feature>
<evidence type="ECO:0000256" key="8">
    <source>
        <dbReference type="ARBA" id="ARBA00022840"/>
    </source>
</evidence>
<dbReference type="InterPro" id="IPR002173">
    <property type="entry name" value="Carboh/pur_kinase_PfkB_CS"/>
</dbReference>
<comment type="catalytic activity">
    <reaction evidence="12">
        <text>D-ribose + ATP = D-ribose 5-phosphate + ADP + H(+)</text>
        <dbReference type="Rhea" id="RHEA:13697"/>
        <dbReference type="ChEBI" id="CHEBI:15378"/>
        <dbReference type="ChEBI" id="CHEBI:30616"/>
        <dbReference type="ChEBI" id="CHEBI:47013"/>
        <dbReference type="ChEBI" id="CHEBI:78346"/>
        <dbReference type="ChEBI" id="CHEBI:456216"/>
        <dbReference type="EC" id="2.7.1.15"/>
    </reaction>
</comment>
<dbReference type="InterPro" id="IPR011877">
    <property type="entry name" value="Ribokinase"/>
</dbReference>
<evidence type="ECO:0000256" key="11">
    <source>
        <dbReference type="ARBA" id="ARBA00023277"/>
    </source>
</evidence>
<evidence type="ECO:0000256" key="5">
    <source>
        <dbReference type="ARBA" id="ARBA00022723"/>
    </source>
</evidence>
<feature type="binding site" evidence="12">
    <location>
        <position position="289"/>
    </location>
    <ligand>
        <name>K(+)</name>
        <dbReference type="ChEBI" id="CHEBI:29103"/>
    </ligand>
</feature>
<comment type="cofactor">
    <cofactor evidence="12">
        <name>Mg(2+)</name>
        <dbReference type="ChEBI" id="CHEBI:18420"/>
    </cofactor>
    <text evidence="12">Requires a divalent cation, most likely magnesium in vivo, as an electrophilic catalyst to aid phosphoryl group transfer. It is the chelate of the metal and the nucleotide that is the actual substrate.</text>
</comment>
<evidence type="ECO:0000256" key="6">
    <source>
        <dbReference type="ARBA" id="ARBA00022741"/>
    </source>
</evidence>
<keyword evidence="12" id="KW-0963">Cytoplasm</keyword>
<name>A0A1C1A3K4_9BACL</name>
<dbReference type="InterPro" id="IPR002139">
    <property type="entry name" value="Ribo/fructo_kinase"/>
</dbReference>
<feature type="binding site" evidence="12">
    <location>
        <position position="285"/>
    </location>
    <ligand>
        <name>K(+)</name>
        <dbReference type="ChEBI" id="CHEBI:29103"/>
    </ligand>
</feature>
<evidence type="ECO:0000256" key="4">
    <source>
        <dbReference type="ARBA" id="ARBA00022679"/>
    </source>
</evidence>
<evidence type="ECO:0000313" key="14">
    <source>
        <dbReference type="EMBL" id="OCT15125.1"/>
    </source>
</evidence>
<dbReference type="PANTHER" id="PTHR10584:SF166">
    <property type="entry name" value="RIBOKINASE"/>
    <property type="match status" value="1"/>
</dbReference>
<dbReference type="Proteomes" id="UP000093309">
    <property type="component" value="Unassembled WGS sequence"/>
</dbReference>
<dbReference type="NCBIfam" id="TIGR02152">
    <property type="entry name" value="D_ribokin_bact"/>
    <property type="match status" value="1"/>
</dbReference>
<dbReference type="Pfam" id="PF00294">
    <property type="entry name" value="PfkB"/>
    <property type="match status" value="1"/>
</dbReference>
<comment type="subcellular location">
    <subcellularLocation>
        <location evidence="12">Cytoplasm</location>
    </subcellularLocation>
</comment>
<feature type="binding site" evidence="12">
    <location>
        <position position="283"/>
    </location>
    <ligand>
        <name>K(+)</name>
        <dbReference type="ChEBI" id="CHEBI:29103"/>
    </ligand>
</feature>
<dbReference type="InterPro" id="IPR011611">
    <property type="entry name" value="PfkB_dom"/>
</dbReference>
<dbReference type="EMBL" id="LYPC01000014">
    <property type="protein sequence ID" value="OCT15125.1"/>
    <property type="molecule type" value="Genomic_DNA"/>
</dbReference>
<dbReference type="PROSITE" id="PS00584">
    <property type="entry name" value="PFKB_KINASES_2"/>
    <property type="match status" value="1"/>
</dbReference>
<evidence type="ECO:0000256" key="7">
    <source>
        <dbReference type="ARBA" id="ARBA00022777"/>
    </source>
</evidence>
<feature type="binding site" evidence="12">
    <location>
        <position position="244"/>
    </location>
    <ligand>
        <name>K(+)</name>
        <dbReference type="ChEBI" id="CHEBI:29103"/>
    </ligand>
</feature>
<dbReference type="STRING" id="512399.A8709_13525"/>
<evidence type="ECO:0000256" key="9">
    <source>
        <dbReference type="ARBA" id="ARBA00022842"/>
    </source>
</evidence>
<feature type="binding site" evidence="12">
    <location>
        <begin position="11"/>
        <end position="13"/>
    </location>
    <ligand>
        <name>substrate</name>
    </ligand>
</feature>
<comment type="subunit">
    <text evidence="12">Homodimer.</text>
</comment>
<comment type="pathway">
    <text evidence="12">Carbohydrate metabolism; D-ribose degradation; D-ribose 5-phosphate from beta-D-ribopyranose: step 2/2.</text>
</comment>
<evidence type="ECO:0000313" key="15">
    <source>
        <dbReference type="Proteomes" id="UP000093309"/>
    </source>
</evidence>
<feature type="binding site" evidence="12">
    <location>
        <position position="181"/>
    </location>
    <ligand>
        <name>ATP</name>
        <dbReference type="ChEBI" id="CHEBI:30616"/>
    </ligand>
</feature>
<keyword evidence="5 12" id="KW-0479">Metal-binding</keyword>
<keyword evidence="10 12" id="KW-0630">Potassium</keyword>
<evidence type="ECO:0000256" key="10">
    <source>
        <dbReference type="ARBA" id="ARBA00022958"/>
    </source>
</evidence>
<keyword evidence="11 12" id="KW-0119">Carbohydrate metabolism</keyword>
<feature type="active site" description="Proton acceptor" evidence="12">
    <location>
        <position position="250"/>
    </location>
</feature>
<evidence type="ECO:0000256" key="2">
    <source>
        <dbReference type="ARBA" id="ARBA00012035"/>
    </source>
</evidence>
<feature type="binding site" evidence="12">
    <location>
        <position position="246"/>
    </location>
    <ligand>
        <name>K(+)</name>
        <dbReference type="ChEBI" id="CHEBI:29103"/>
    </ligand>
</feature>